<feature type="signal peptide" evidence="1">
    <location>
        <begin position="1"/>
        <end position="25"/>
    </location>
</feature>
<protein>
    <submittedName>
        <fullName evidence="2">Uncharacterized protein</fullName>
    </submittedName>
</protein>
<proteinExistence type="predicted"/>
<dbReference type="Proteomes" id="UP001330812">
    <property type="component" value="Chromosome"/>
</dbReference>
<reference evidence="2 3" key="1">
    <citation type="journal article" date="2015" name="Int. J. Syst. Evol. Microbiol.">
        <title>Amycolatopsis rhabdoformis sp. nov., an actinomycete isolated from a tropical forest soil.</title>
        <authorList>
            <person name="Souza W.R."/>
            <person name="Silva R.E."/>
            <person name="Goodfellow M."/>
            <person name="Busarakam K."/>
            <person name="Figueiro F.S."/>
            <person name="Ferreira D."/>
            <person name="Rodrigues-Filho E."/>
            <person name="Moraes L.A.B."/>
            <person name="Zucchi T.D."/>
        </authorList>
    </citation>
    <scope>NUCLEOTIDE SEQUENCE [LARGE SCALE GENOMIC DNA]</scope>
    <source>
        <strain evidence="2 3">NCIMB 14900</strain>
    </source>
</reference>
<accession>A0ABZ1IBM6</accession>
<keyword evidence="3" id="KW-1185">Reference proteome</keyword>
<organism evidence="2 3">
    <name type="scientific">Amycolatopsis rhabdoformis</name>
    <dbReference type="NCBI Taxonomy" id="1448059"/>
    <lineage>
        <taxon>Bacteria</taxon>
        <taxon>Bacillati</taxon>
        <taxon>Actinomycetota</taxon>
        <taxon>Actinomycetes</taxon>
        <taxon>Pseudonocardiales</taxon>
        <taxon>Pseudonocardiaceae</taxon>
        <taxon>Amycolatopsis</taxon>
    </lineage>
</organism>
<dbReference type="EMBL" id="CP142149">
    <property type="protein sequence ID" value="WSE31136.1"/>
    <property type="molecule type" value="Genomic_DNA"/>
</dbReference>
<name>A0ABZ1IBM6_9PSEU</name>
<sequence length="160" mass="16545">MIAASAVVASAGLLGSLATTPAATAAEASSGWTTITDDAGQTFSYNDGVQANSINSGTFTFTADFNARLESRHYTTPNFGTHRVFLGPAAHCTRGETITVELWAEAFPGDANLGSRNLSCASGGTAVFDNISPDTFYFVLTAGSFGVTPNRTLSGDVTYP</sequence>
<gene>
    <name evidence="2" type="ORF">VSH64_03255</name>
</gene>
<keyword evidence="1" id="KW-0732">Signal</keyword>
<dbReference type="RefSeq" id="WP_326833945.1">
    <property type="nucleotide sequence ID" value="NZ_CP142149.1"/>
</dbReference>
<evidence type="ECO:0000256" key="1">
    <source>
        <dbReference type="SAM" id="SignalP"/>
    </source>
</evidence>
<feature type="chain" id="PRO_5046645508" evidence="1">
    <location>
        <begin position="26"/>
        <end position="160"/>
    </location>
</feature>
<evidence type="ECO:0000313" key="2">
    <source>
        <dbReference type="EMBL" id="WSE31136.1"/>
    </source>
</evidence>
<evidence type="ECO:0000313" key="3">
    <source>
        <dbReference type="Proteomes" id="UP001330812"/>
    </source>
</evidence>